<dbReference type="Gene3D" id="2.60.40.1180">
    <property type="entry name" value="Golgi alpha-mannosidase II"/>
    <property type="match status" value="1"/>
</dbReference>
<protein>
    <recommendedName>
        <fullName evidence="3">Alpha-amylase SusG-like C-terminal domain-containing protein</fullName>
    </recommendedName>
</protein>
<keyword evidence="2" id="KW-0326">Glycosidase</keyword>
<evidence type="ECO:0000256" key="2">
    <source>
        <dbReference type="ARBA" id="ARBA00023295"/>
    </source>
</evidence>
<name>A0AB36G0X7_ALTMA</name>
<dbReference type="RefSeq" id="WP_069943810.1">
    <property type="nucleotide sequence ID" value="NZ_MIPW01000006.1"/>
</dbReference>
<sequence length="91" mass="9886">MQENKFFDDKKQVFAFARVANDTMPNGGVAQQNDEALLVVFNVSAEQQTVAVSQQYESYVVVSGAAKISASDNGETQITLPAFNFGLFSSK</sequence>
<dbReference type="AlphaFoldDB" id="A0AB36G0X7"/>
<dbReference type="Pfam" id="PF23915">
    <property type="entry name" value="SusG_C"/>
    <property type="match status" value="1"/>
</dbReference>
<dbReference type="EMBL" id="MIPY01000008">
    <property type="protein sequence ID" value="OES33403.1"/>
    <property type="molecule type" value="Genomic_DNA"/>
</dbReference>
<reference evidence="4 5" key="1">
    <citation type="submission" date="2016-09" db="EMBL/GenBank/DDBJ databases">
        <title>Draft Genome Sequence of four Alteromonas macleodii strains isolated from copper coupons and grown long-term at elevated copper levels.</title>
        <authorList>
            <person name="Cusick K."/>
            <person name="Dale J."/>
            <person name="Little B."/>
            <person name="Biffinger J."/>
        </authorList>
    </citation>
    <scope>NUCLEOTIDE SEQUENCE [LARGE SCALE GENOMIC DNA]</scope>
    <source>
        <strain evidence="4 5">KCP01</strain>
    </source>
</reference>
<accession>A0AB36G0X7</accession>
<evidence type="ECO:0000259" key="3">
    <source>
        <dbReference type="Pfam" id="PF23915"/>
    </source>
</evidence>
<dbReference type="Proteomes" id="UP000095392">
    <property type="component" value="Unassembled WGS sequence"/>
</dbReference>
<comment type="caution">
    <text evidence="4">The sequence shown here is derived from an EMBL/GenBank/DDBJ whole genome shotgun (WGS) entry which is preliminary data.</text>
</comment>
<keyword evidence="5" id="KW-1185">Reference proteome</keyword>
<evidence type="ECO:0000313" key="5">
    <source>
        <dbReference type="Proteomes" id="UP000095392"/>
    </source>
</evidence>
<dbReference type="InterPro" id="IPR013780">
    <property type="entry name" value="Glyco_hydro_b"/>
</dbReference>
<dbReference type="SUPFAM" id="SSF51011">
    <property type="entry name" value="Glycosyl hydrolase domain"/>
    <property type="match status" value="1"/>
</dbReference>
<keyword evidence="2" id="KW-0378">Hydrolase</keyword>
<gene>
    <name evidence="4" type="ORF">BFV95_0852</name>
</gene>
<dbReference type="GO" id="GO:0016798">
    <property type="term" value="F:hydrolase activity, acting on glycosyl bonds"/>
    <property type="evidence" value="ECO:0007669"/>
    <property type="project" value="UniProtKB-KW"/>
</dbReference>
<proteinExistence type="inferred from homology"/>
<organism evidence="4 5">
    <name type="scientific">Alteromonas macleodii</name>
    <name type="common">Pseudoalteromonas macleodii</name>
    <dbReference type="NCBI Taxonomy" id="28108"/>
    <lineage>
        <taxon>Bacteria</taxon>
        <taxon>Pseudomonadati</taxon>
        <taxon>Pseudomonadota</taxon>
        <taxon>Gammaproteobacteria</taxon>
        <taxon>Alteromonadales</taxon>
        <taxon>Alteromonadaceae</taxon>
        <taxon>Alteromonas/Salinimonas group</taxon>
        <taxon>Alteromonas</taxon>
    </lineage>
</organism>
<comment type="similarity">
    <text evidence="1">Belongs to the glycosyl hydrolase 13 family.</text>
</comment>
<dbReference type="InterPro" id="IPR056300">
    <property type="entry name" value="SusG-like_C"/>
</dbReference>
<evidence type="ECO:0000256" key="1">
    <source>
        <dbReference type="ARBA" id="ARBA00008061"/>
    </source>
</evidence>
<feature type="domain" description="Alpha-amylase SusG-like C-terminal" evidence="3">
    <location>
        <begin position="31"/>
        <end position="83"/>
    </location>
</feature>
<evidence type="ECO:0000313" key="4">
    <source>
        <dbReference type="EMBL" id="OES33403.1"/>
    </source>
</evidence>